<sequence length="428" mass="47104">MRVPRPFSFAASSLLLRAGRPLCTGWESSWSSLRPGGFRRLTKNDGIKSFGLHGRFLSSAVQSLMEHEKDQLYDDGKAAEKEAALQSALTQLAGDFDKESMLSLRRFFVSHYTPVISTGSLKLDLALGIGGLPKGRIIEIFGKEASGKTTLALHVVKEAQKHGGYCAYFDLENSLDPSLAESIGVDLEGLLFARPSSAENSLSVINTLANSGSIDVIVVDSVAALVPELELKGVVDLAAQDMQSRLMTKALNKIYYSLVRSQTLLILVNQTKGSEWRNLWKAENHDMPESSVRSNLKKPISGHLGEVTCGGNAVKFYSAIRLRMSRAGLLQTEDEITGIGVSVQVIKNKLAPAMKKADLHVEFGRGIRHEAEILEIASQYGIVSREQNGYWIQGEYLRDKLEAEQYLAENDSLADELTRTLRSQLFRT</sequence>
<dbReference type="GO" id="GO:0140664">
    <property type="term" value="F:ATP-dependent DNA damage sensor activity"/>
    <property type="evidence" value="ECO:0007669"/>
    <property type="project" value="InterPro"/>
</dbReference>
<dbReference type="GO" id="GO:0003697">
    <property type="term" value="F:single-stranded DNA binding"/>
    <property type="evidence" value="ECO:0007669"/>
    <property type="project" value="InterPro"/>
</dbReference>
<dbReference type="InterPro" id="IPR013765">
    <property type="entry name" value="DNA_recomb/repair_RecA"/>
</dbReference>
<evidence type="ECO:0000313" key="10">
    <source>
        <dbReference type="Proteomes" id="UP000652761"/>
    </source>
</evidence>
<evidence type="ECO:0000259" key="7">
    <source>
        <dbReference type="PROSITE" id="PS50162"/>
    </source>
</evidence>
<dbReference type="GO" id="GO:0006281">
    <property type="term" value="P:DNA repair"/>
    <property type="evidence" value="ECO:0007669"/>
    <property type="project" value="InterPro"/>
</dbReference>
<dbReference type="SUPFAM" id="SSF52540">
    <property type="entry name" value="P-loop containing nucleoside triphosphate hydrolases"/>
    <property type="match status" value="1"/>
</dbReference>
<dbReference type="PANTHER" id="PTHR45900">
    <property type="entry name" value="RECA"/>
    <property type="match status" value="1"/>
</dbReference>
<evidence type="ECO:0000256" key="1">
    <source>
        <dbReference type="ARBA" id="ARBA00009391"/>
    </source>
</evidence>
<comment type="similarity">
    <text evidence="1 5">Belongs to the RecA family.</text>
</comment>
<proteinExistence type="inferred from homology"/>
<evidence type="ECO:0008006" key="11">
    <source>
        <dbReference type="Google" id="ProtNLM"/>
    </source>
</evidence>
<comment type="caution">
    <text evidence="9">The sequence shown here is derived from an EMBL/GenBank/DDBJ whole genome shotgun (WGS) entry which is preliminary data.</text>
</comment>
<name>A0A843TN56_COLES</name>
<organism evidence="9 10">
    <name type="scientific">Colocasia esculenta</name>
    <name type="common">Wild taro</name>
    <name type="synonym">Arum esculentum</name>
    <dbReference type="NCBI Taxonomy" id="4460"/>
    <lineage>
        <taxon>Eukaryota</taxon>
        <taxon>Viridiplantae</taxon>
        <taxon>Streptophyta</taxon>
        <taxon>Embryophyta</taxon>
        <taxon>Tracheophyta</taxon>
        <taxon>Spermatophyta</taxon>
        <taxon>Magnoliopsida</taxon>
        <taxon>Liliopsida</taxon>
        <taxon>Araceae</taxon>
        <taxon>Aroideae</taxon>
        <taxon>Colocasieae</taxon>
        <taxon>Colocasia</taxon>
    </lineage>
</organism>
<accession>A0A843TN56</accession>
<dbReference type="PRINTS" id="PR00142">
    <property type="entry name" value="RECA"/>
</dbReference>
<dbReference type="InterPro" id="IPR049428">
    <property type="entry name" value="RecA-like_N"/>
</dbReference>
<dbReference type="PANTHER" id="PTHR45900:SF4">
    <property type="entry name" value="DNA REPAIR PROTEIN RECA HOMOLOG 2, MITOCHONDRIAL"/>
    <property type="match status" value="1"/>
</dbReference>
<keyword evidence="10" id="KW-1185">Reference proteome</keyword>
<evidence type="ECO:0000256" key="2">
    <source>
        <dbReference type="ARBA" id="ARBA00022741"/>
    </source>
</evidence>
<dbReference type="Gene3D" id="3.40.50.300">
    <property type="entry name" value="P-loop containing nucleotide triphosphate hydrolases"/>
    <property type="match status" value="2"/>
</dbReference>
<evidence type="ECO:0000256" key="6">
    <source>
        <dbReference type="RuleBase" id="RU004527"/>
    </source>
</evidence>
<keyword evidence="6" id="KW-0238">DNA-binding</keyword>
<dbReference type="InterPro" id="IPR020588">
    <property type="entry name" value="RecA_ATP-bd"/>
</dbReference>
<dbReference type="SMART" id="SM00382">
    <property type="entry name" value="AAA"/>
    <property type="match status" value="1"/>
</dbReference>
<evidence type="ECO:0000259" key="8">
    <source>
        <dbReference type="PROSITE" id="PS50163"/>
    </source>
</evidence>
<evidence type="ECO:0000256" key="5">
    <source>
        <dbReference type="RuleBase" id="RU003422"/>
    </source>
</evidence>
<protein>
    <recommendedName>
        <fullName evidence="11">Bacterial recombinase A</fullName>
    </recommendedName>
</protein>
<dbReference type="GO" id="GO:0005524">
    <property type="term" value="F:ATP binding"/>
    <property type="evidence" value="ECO:0007669"/>
    <property type="project" value="UniProtKB-KW"/>
</dbReference>
<dbReference type="PROSITE" id="PS50162">
    <property type="entry name" value="RECA_2"/>
    <property type="match status" value="1"/>
</dbReference>
<dbReference type="InterPro" id="IPR003593">
    <property type="entry name" value="AAA+_ATPase"/>
</dbReference>
<evidence type="ECO:0000313" key="9">
    <source>
        <dbReference type="EMBL" id="MQL72401.1"/>
    </source>
</evidence>
<dbReference type="EMBL" id="NMUH01000129">
    <property type="protein sequence ID" value="MQL72401.1"/>
    <property type="molecule type" value="Genomic_DNA"/>
</dbReference>
<keyword evidence="3 5" id="KW-0067">ATP-binding</keyword>
<reference evidence="9" key="1">
    <citation type="submission" date="2017-07" db="EMBL/GenBank/DDBJ databases">
        <title>Taro Niue Genome Assembly and Annotation.</title>
        <authorList>
            <person name="Atibalentja N."/>
            <person name="Keating K."/>
            <person name="Fields C.J."/>
        </authorList>
    </citation>
    <scope>NUCLEOTIDE SEQUENCE</scope>
    <source>
        <strain evidence="9">Niue_2</strain>
        <tissue evidence="9">Leaf</tissue>
    </source>
</reference>
<dbReference type="Proteomes" id="UP000652761">
    <property type="component" value="Unassembled WGS sequence"/>
</dbReference>
<dbReference type="GO" id="GO:0006310">
    <property type="term" value="P:DNA recombination"/>
    <property type="evidence" value="ECO:0007669"/>
    <property type="project" value="UniProtKB-KW"/>
</dbReference>
<keyword evidence="2 5" id="KW-0547">Nucleotide-binding</keyword>
<dbReference type="InterPro" id="IPR020587">
    <property type="entry name" value="RecA_monomer-monomer_interface"/>
</dbReference>
<evidence type="ECO:0000256" key="3">
    <source>
        <dbReference type="ARBA" id="ARBA00022840"/>
    </source>
</evidence>
<feature type="domain" description="RecA family profile 2" evidence="8">
    <location>
        <begin position="306"/>
        <end position="372"/>
    </location>
</feature>
<keyword evidence="6" id="KW-0227">DNA damage</keyword>
<dbReference type="InterPro" id="IPR027417">
    <property type="entry name" value="P-loop_NTPase"/>
</dbReference>
<gene>
    <name evidence="9" type="ORF">Taro_004731</name>
</gene>
<dbReference type="AlphaFoldDB" id="A0A843TN56"/>
<evidence type="ECO:0000256" key="4">
    <source>
        <dbReference type="ARBA" id="ARBA00023172"/>
    </source>
</evidence>
<keyword evidence="4 6" id="KW-0233">DNA recombination</keyword>
<feature type="domain" description="RecA family profile 1" evidence="7">
    <location>
        <begin position="112"/>
        <end position="271"/>
    </location>
</feature>
<dbReference type="OrthoDB" id="5957327at2759"/>
<dbReference type="Pfam" id="PF00154">
    <property type="entry name" value="RecA_N"/>
    <property type="match status" value="2"/>
</dbReference>
<dbReference type="PROSITE" id="PS50163">
    <property type="entry name" value="RECA_3"/>
    <property type="match status" value="1"/>
</dbReference>